<organism evidence="2 3">
    <name type="scientific">Capnocytophaga cynodegmi</name>
    <dbReference type="NCBI Taxonomy" id="28189"/>
    <lineage>
        <taxon>Bacteria</taxon>
        <taxon>Pseudomonadati</taxon>
        <taxon>Bacteroidota</taxon>
        <taxon>Flavobacteriia</taxon>
        <taxon>Flavobacteriales</taxon>
        <taxon>Flavobacteriaceae</taxon>
        <taxon>Capnocytophaga</taxon>
    </lineage>
</organism>
<feature type="signal peptide" evidence="1">
    <location>
        <begin position="1"/>
        <end position="20"/>
    </location>
</feature>
<accession>A0A0B7HBI2</accession>
<evidence type="ECO:0000313" key="3">
    <source>
        <dbReference type="Proteomes" id="UP000038083"/>
    </source>
</evidence>
<dbReference type="OrthoDB" id="658990at2"/>
<dbReference type="Gene3D" id="2.40.160.20">
    <property type="match status" value="1"/>
</dbReference>
<dbReference type="SUPFAM" id="SSF56925">
    <property type="entry name" value="OMPA-like"/>
    <property type="match status" value="1"/>
</dbReference>
<dbReference type="AlphaFoldDB" id="A0A0B7HBI2"/>
<gene>
    <name evidence="2" type="ORF">CCYN74_40185</name>
</gene>
<keyword evidence="1" id="KW-0732">Signal</keyword>
<feature type="chain" id="PRO_5009757771" evidence="1">
    <location>
        <begin position="21"/>
        <end position="165"/>
    </location>
</feature>
<evidence type="ECO:0000256" key="1">
    <source>
        <dbReference type="SAM" id="SignalP"/>
    </source>
</evidence>
<reference evidence="2 3" key="1">
    <citation type="submission" date="2015-01" db="EMBL/GenBank/DDBJ databases">
        <authorList>
            <person name="MANFREDI Pablo"/>
        </authorList>
    </citation>
    <scope>NUCLEOTIDE SEQUENCE [LARGE SCALE GENOMIC DNA]</scope>
    <source>
        <strain evidence="2 3">Ccy74</strain>
    </source>
</reference>
<dbReference type="EMBL" id="CDOG01000034">
    <property type="protein sequence ID" value="CEN40192.1"/>
    <property type="molecule type" value="Genomic_DNA"/>
</dbReference>
<evidence type="ECO:0000313" key="2">
    <source>
        <dbReference type="EMBL" id="CEN40192.1"/>
    </source>
</evidence>
<protein>
    <submittedName>
        <fullName evidence="2">Uncharacterized protein</fullName>
    </submittedName>
</protein>
<proteinExistence type="predicted"/>
<dbReference type="InterPro" id="IPR011250">
    <property type="entry name" value="OMP/PagP_B-barrel"/>
</dbReference>
<dbReference type="RefSeq" id="WP_018278335.1">
    <property type="nucleotide sequence ID" value="NZ_CDOF01000024.1"/>
</dbReference>
<dbReference type="Proteomes" id="UP000038083">
    <property type="component" value="Unassembled WGS sequence"/>
</dbReference>
<sequence>MKKIILLFGLFVSFMTTMSAQGSLEVNNFQINGGFGFSGWGVPVYVGVDYGVADDFTVGGEISFRSSSKENVKYSGLGIMANGNYHFNRILRIPSEFDVYAGATIGYYHWSHNYKHPYLEPYYSSGLGWGLQVGGRYFFNDNFGVNLELGGGHVVNGKFGITYIF</sequence>
<name>A0A0B7HBI2_9FLAO</name>